<dbReference type="EMBL" id="CP144918">
    <property type="protein sequence ID" value="WWA46983.1"/>
    <property type="molecule type" value="Genomic_DNA"/>
</dbReference>
<dbReference type="Pfam" id="PF00106">
    <property type="entry name" value="adh_short"/>
    <property type="match status" value="1"/>
</dbReference>
<dbReference type="Proteomes" id="UP001335183">
    <property type="component" value="Chromosome"/>
</dbReference>
<dbReference type="RefSeq" id="WP_338445874.1">
    <property type="nucleotide sequence ID" value="NZ_CP144918.1"/>
</dbReference>
<dbReference type="PANTHER" id="PTHR43976:SF16">
    <property type="entry name" value="SHORT-CHAIN DEHYDROGENASE_REDUCTASE FAMILY PROTEIN"/>
    <property type="match status" value="1"/>
</dbReference>
<gene>
    <name evidence="5" type="ORF">V5F89_12060</name>
</gene>
<evidence type="ECO:0000256" key="4">
    <source>
        <dbReference type="SAM" id="SignalP"/>
    </source>
</evidence>
<dbReference type="Gene3D" id="3.40.50.720">
    <property type="entry name" value="NAD(P)-binding Rossmann-like Domain"/>
    <property type="match status" value="1"/>
</dbReference>
<dbReference type="EC" id="1.1.-.-" evidence="5"/>
<dbReference type="PRINTS" id="PR00081">
    <property type="entry name" value="GDHRDH"/>
</dbReference>
<evidence type="ECO:0000313" key="5">
    <source>
        <dbReference type="EMBL" id="WWA46983.1"/>
    </source>
</evidence>
<comment type="similarity">
    <text evidence="1 3">Belongs to the short-chain dehydrogenases/reductases (SDR) family.</text>
</comment>
<proteinExistence type="inferred from homology"/>
<reference evidence="5 6" key="1">
    <citation type="submission" date="2024-02" db="EMBL/GenBank/DDBJ databases">
        <title>The whole genome sequence of five bacterial samples isolated from Abu Dhabi Sabkha-shore region.</title>
        <authorList>
            <person name="Sudalaimuthuasari N."/>
            <person name="Sarfraz B."/>
            <person name="Tuyisabe J.D."/>
            <person name="Mugisha Ntwali L.D.M."/>
            <person name="Ali A.I.A.A."/>
            <person name="Almansoori S.Z.A."/>
            <person name="Alajami H.S.A."/>
            <person name="Almeqbaali A.A.S."/>
            <person name="Kundu B."/>
            <person name="Saeed E.E."/>
            <person name="Sukumarinath V."/>
            <person name="Mishra A.K."/>
            <person name="Hazzouri K.M."/>
            <person name="Almaskari R."/>
            <person name="Sharma A.K."/>
            <person name="Amiri K.M.A."/>
        </authorList>
    </citation>
    <scope>NUCLEOTIDE SEQUENCE [LARGE SCALE GENOMIC DNA]</scope>
    <source>
        <strain evidence="6">kcgeb_sd</strain>
    </source>
</reference>
<keyword evidence="2 5" id="KW-0560">Oxidoreductase</keyword>
<feature type="chain" id="PRO_5046449425" evidence="4">
    <location>
        <begin position="21"/>
        <end position="331"/>
    </location>
</feature>
<protein>
    <submittedName>
        <fullName evidence="5">SDR family oxidoreductase</fullName>
        <ecNumber evidence="5">1.1.-.-</ecNumber>
    </submittedName>
</protein>
<organism evidence="5 6">
    <name type="scientific">Pelagerythrobacter marensis</name>
    <dbReference type="NCBI Taxonomy" id="543877"/>
    <lineage>
        <taxon>Bacteria</taxon>
        <taxon>Pseudomonadati</taxon>
        <taxon>Pseudomonadota</taxon>
        <taxon>Alphaproteobacteria</taxon>
        <taxon>Sphingomonadales</taxon>
        <taxon>Erythrobacteraceae</taxon>
        <taxon>Pelagerythrobacter</taxon>
    </lineage>
</organism>
<evidence type="ECO:0000256" key="3">
    <source>
        <dbReference type="RuleBase" id="RU000363"/>
    </source>
</evidence>
<accession>A0ABZ2D6L9</accession>
<dbReference type="CDD" id="cd05374">
    <property type="entry name" value="17beta-HSD-like_SDR_c"/>
    <property type="match status" value="1"/>
</dbReference>
<evidence type="ECO:0000256" key="2">
    <source>
        <dbReference type="ARBA" id="ARBA00023002"/>
    </source>
</evidence>
<dbReference type="InterPro" id="IPR002347">
    <property type="entry name" value="SDR_fam"/>
</dbReference>
<evidence type="ECO:0000256" key="1">
    <source>
        <dbReference type="ARBA" id="ARBA00006484"/>
    </source>
</evidence>
<dbReference type="PRINTS" id="PR00080">
    <property type="entry name" value="SDRFAMILY"/>
</dbReference>
<sequence length="331" mass="35241">MPTIDRRSLLAGAAATTALAATATRARADAVSASPDLSGKSILITGCSSGFGRVGAEHYARLGAKVFATMRNLPRPEAAELERLARDEDLDITVLELDVLDDEMVARAVAEAERQAGGALDVLVNNAGIGISGPIEVQDMEATRLAFDTNVFGYYRVARAVLPAMRAAGSGQIFAVSSQLGRVIVPYGGHYSANKFAVEAMFEQLAYELVPHNIDVTIIEPGGYPTRVWVNRNIYTSALKDRAAEVHKAGYPEIVARMGTEDGSGRTADVMDIPHAIAEIIAMPPGTRPLRRAVSGSAIPQTEINRVAAATQVAWLGRSERLGPLVRAVHE</sequence>
<keyword evidence="4" id="KW-0732">Signal</keyword>
<dbReference type="PROSITE" id="PS51318">
    <property type="entry name" value="TAT"/>
    <property type="match status" value="1"/>
</dbReference>
<evidence type="ECO:0000313" key="6">
    <source>
        <dbReference type="Proteomes" id="UP001335183"/>
    </source>
</evidence>
<dbReference type="SUPFAM" id="SSF51735">
    <property type="entry name" value="NAD(P)-binding Rossmann-fold domains"/>
    <property type="match status" value="1"/>
</dbReference>
<keyword evidence="6" id="KW-1185">Reference proteome</keyword>
<feature type="signal peptide" evidence="4">
    <location>
        <begin position="1"/>
        <end position="20"/>
    </location>
</feature>
<dbReference type="InterPro" id="IPR006311">
    <property type="entry name" value="TAT_signal"/>
</dbReference>
<dbReference type="InterPro" id="IPR036291">
    <property type="entry name" value="NAD(P)-bd_dom_sf"/>
</dbReference>
<dbReference type="InterPro" id="IPR051911">
    <property type="entry name" value="SDR_oxidoreductase"/>
</dbReference>
<dbReference type="PANTHER" id="PTHR43976">
    <property type="entry name" value="SHORT CHAIN DEHYDROGENASE"/>
    <property type="match status" value="1"/>
</dbReference>
<dbReference type="GO" id="GO:0016491">
    <property type="term" value="F:oxidoreductase activity"/>
    <property type="evidence" value="ECO:0007669"/>
    <property type="project" value="UniProtKB-KW"/>
</dbReference>
<name>A0ABZ2D6L9_9SPHN</name>